<sequence>MSREKPAPTSVSFSGAPIGGEGLPSPPSPLQSKSHIIPAPPAFLERGKVGMTSSLSLPKPPPVVFLSPPPPGRDALRRELDRSIRKHGRTESLDLEHLRAMAPEKPSTDERLEILRKKYFLP</sequence>
<evidence type="ECO:0000256" key="1">
    <source>
        <dbReference type="SAM" id="MobiDB-lite"/>
    </source>
</evidence>
<feature type="compositionally biased region" description="Pro residues" evidence="1">
    <location>
        <begin position="58"/>
        <end position="72"/>
    </location>
</feature>
<dbReference type="AlphaFoldDB" id="A0A8K0KI61"/>
<evidence type="ECO:0000313" key="2">
    <source>
        <dbReference type="EMBL" id="KAG8232753.1"/>
    </source>
</evidence>
<feature type="region of interest" description="Disordered" evidence="1">
    <location>
        <begin position="1"/>
        <end position="76"/>
    </location>
</feature>
<dbReference type="Proteomes" id="UP000792457">
    <property type="component" value="Unassembled WGS sequence"/>
</dbReference>
<protein>
    <submittedName>
        <fullName evidence="2">Uncharacterized protein</fullName>
    </submittedName>
</protein>
<organism evidence="2 3">
    <name type="scientific">Ladona fulva</name>
    <name type="common">Scarce chaser dragonfly</name>
    <name type="synonym">Libellula fulva</name>
    <dbReference type="NCBI Taxonomy" id="123851"/>
    <lineage>
        <taxon>Eukaryota</taxon>
        <taxon>Metazoa</taxon>
        <taxon>Ecdysozoa</taxon>
        <taxon>Arthropoda</taxon>
        <taxon>Hexapoda</taxon>
        <taxon>Insecta</taxon>
        <taxon>Pterygota</taxon>
        <taxon>Palaeoptera</taxon>
        <taxon>Odonata</taxon>
        <taxon>Epiprocta</taxon>
        <taxon>Anisoptera</taxon>
        <taxon>Libelluloidea</taxon>
        <taxon>Libellulidae</taxon>
        <taxon>Ladona</taxon>
    </lineage>
</organism>
<reference evidence="2" key="1">
    <citation type="submission" date="2013-04" db="EMBL/GenBank/DDBJ databases">
        <authorList>
            <person name="Qu J."/>
            <person name="Murali S.C."/>
            <person name="Bandaranaike D."/>
            <person name="Bellair M."/>
            <person name="Blankenburg K."/>
            <person name="Chao H."/>
            <person name="Dinh H."/>
            <person name="Doddapaneni H."/>
            <person name="Downs B."/>
            <person name="Dugan-Rocha S."/>
            <person name="Elkadiri S."/>
            <person name="Gnanaolivu R.D."/>
            <person name="Hernandez B."/>
            <person name="Javaid M."/>
            <person name="Jayaseelan J.C."/>
            <person name="Lee S."/>
            <person name="Li M."/>
            <person name="Ming W."/>
            <person name="Munidasa M."/>
            <person name="Muniz J."/>
            <person name="Nguyen L."/>
            <person name="Ongeri F."/>
            <person name="Osuji N."/>
            <person name="Pu L.-L."/>
            <person name="Puazo M."/>
            <person name="Qu C."/>
            <person name="Quiroz J."/>
            <person name="Raj R."/>
            <person name="Weissenberger G."/>
            <person name="Xin Y."/>
            <person name="Zou X."/>
            <person name="Han Y."/>
            <person name="Richards S."/>
            <person name="Worley K."/>
            <person name="Muzny D."/>
            <person name="Gibbs R."/>
        </authorList>
    </citation>
    <scope>NUCLEOTIDE SEQUENCE</scope>
    <source>
        <strain evidence="2">Sampled in the wild</strain>
    </source>
</reference>
<gene>
    <name evidence="2" type="ORF">J437_LFUL012998</name>
</gene>
<proteinExistence type="predicted"/>
<evidence type="ECO:0000313" key="3">
    <source>
        <dbReference type="Proteomes" id="UP000792457"/>
    </source>
</evidence>
<accession>A0A8K0KI61</accession>
<name>A0A8K0KI61_LADFU</name>
<keyword evidence="3" id="KW-1185">Reference proteome</keyword>
<dbReference type="EMBL" id="KZ308648">
    <property type="protein sequence ID" value="KAG8232753.1"/>
    <property type="molecule type" value="Genomic_DNA"/>
</dbReference>
<comment type="caution">
    <text evidence="2">The sequence shown here is derived from an EMBL/GenBank/DDBJ whole genome shotgun (WGS) entry which is preliminary data.</text>
</comment>
<reference evidence="2" key="2">
    <citation type="submission" date="2017-10" db="EMBL/GenBank/DDBJ databases">
        <title>Ladona fulva Genome sequencing and assembly.</title>
        <authorList>
            <person name="Murali S."/>
            <person name="Richards S."/>
            <person name="Bandaranaike D."/>
            <person name="Bellair M."/>
            <person name="Blankenburg K."/>
            <person name="Chao H."/>
            <person name="Dinh H."/>
            <person name="Doddapaneni H."/>
            <person name="Dugan-Rocha S."/>
            <person name="Elkadiri S."/>
            <person name="Gnanaolivu R."/>
            <person name="Hernandez B."/>
            <person name="Skinner E."/>
            <person name="Javaid M."/>
            <person name="Lee S."/>
            <person name="Li M."/>
            <person name="Ming W."/>
            <person name="Munidasa M."/>
            <person name="Muniz J."/>
            <person name="Nguyen L."/>
            <person name="Hughes D."/>
            <person name="Osuji N."/>
            <person name="Pu L.-L."/>
            <person name="Puazo M."/>
            <person name="Qu C."/>
            <person name="Quiroz J."/>
            <person name="Raj R."/>
            <person name="Weissenberger G."/>
            <person name="Xin Y."/>
            <person name="Zou X."/>
            <person name="Han Y."/>
            <person name="Worley K."/>
            <person name="Muzny D."/>
            <person name="Gibbs R."/>
        </authorList>
    </citation>
    <scope>NUCLEOTIDE SEQUENCE</scope>
    <source>
        <strain evidence="2">Sampled in the wild</strain>
    </source>
</reference>